<dbReference type="Pfam" id="PF14322">
    <property type="entry name" value="SusD-like_3"/>
    <property type="match status" value="1"/>
</dbReference>
<dbReference type="OrthoDB" id="630434at2"/>
<evidence type="ECO:0000256" key="6">
    <source>
        <dbReference type="SAM" id="SignalP"/>
    </source>
</evidence>
<protein>
    <recommendedName>
        <fullName evidence="11">RagB/SusD family nutrient uptake outer membrane protein</fullName>
    </recommendedName>
</protein>
<organism evidence="9 10">
    <name type="scientific">Urechidicola croceus</name>
    <dbReference type="NCBI Taxonomy" id="1850246"/>
    <lineage>
        <taxon>Bacteria</taxon>
        <taxon>Pseudomonadati</taxon>
        <taxon>Bacteroidota</taxon>
        <taxon>Flavobacteriia</taxon>
        <taxon>Flavobacteriales</taxon>
        <taxon>Flavobacteriaceae</taxon>
        <taxon>Urechidicola</taxon>
    </lineage>
</organism>
<gene>
    <name evidence="9" type="ORF">LPB138_14355</name>
</gene>
<keyword evidence="3 6" id="KW-0732">Signal</keyword>
<evidence type="ECO:0008006" key="11">
    <source>
        <dbReference type="Google" id="ProtNLM"/>
    </source>
</evidence>
<sequence length="483" mass="53045">MKTMKKYLLILTVLAVTFISCDDELETFPTSQIAADAAFKNEGDFTNALYGMYNDMLQSVDPDGNVKTYYGGALQGYDVMSDNLIISQEGRFSQQFRHDWTYDANGGFSLYLQAVYTVIQDANFILENIDVLEDSSFKNNVKGEALAARALAHFDIVRFFGKIPTQSSDANSSLAMPYVTTPDVNELPARITVSEYYGNLVSDLTSAASLINSSNNGNLQMGKDAVNGILARVYLHMGNWQGAINAANAVSTSVASRSSFTGIWDDSNEDGVIFKLDNDDVTRVTLGVPYNQTTGGIKDEYVPDFEFFQMFDASDIRLTAYMQPNGEFGGSNYNHIIKWYSSVTTTSLGVVDAKVLRASEVMLTKAEAHAELNQDGPALTALDAVRSQRYSGFVSGGESGQELKDAIAKERRLELAFEGSRFTDIKRYGIDVQRSEFGHFADGSGVPATFKTLPASDNRFQVPIPLTEMQLNPNMVQNPGYGD</sequence>
<dbReference type="InterPro" id="IPR033985">
    <property type="entry name" value="SusD-like_N"/>
</dbReference>
<keyword evidence="10" id="KW-1185">Reference proteome</keyword>
<dbReference type="SUPFAM" id="SSF48452">
    <property type="entry name" value="TPR-like"/>
    <property type="match status" value="1"/>
</dbReference>
<feature type="signal peptide" evidence="6">
    <location>
        <begin position="1"/>
        <end position="22"/>
    </location>
</feature>
<feature type="chain" id="PRO_5009111065" description="RagB/SusD family nutrient uptake outer membrane protein" evidence="6">
    <location>
        <begin position="23"/>
        <end position="483"/>
    </location>
</feature>
<dbReference type="KEGG" id="lul:LPB138_14355"/>
<comment type="subcellular location">
    <subcellularLocation>
        <location evidence="1">Cell outer membrane</location>
    </subcellularLocation>
</comment>
<comment type="similarity">
    <text evidence="2">Belongs to the SusD family.</text>
</comment>
<reference evidence="9 10" key="1">
    <citation type="submission" date="2016-10" db="EMBL/GenBank/DDBJ databases">
        <title>Lutibacter sp. LPB0138, isolated from marine gastropod.</title>
        <authorList>
            <person name="Kim E."/>
            <person name="Yi H."/>
        </authorList>
    </citation>
    <scope>NUCLEOTIDE SEQUENCE [LARGE SCALE GENOMIC DNA]</scope>
    <source>
        <strain evidence="9 10">LPB0138</strain>
    </source>
</reference>
<dbReference type="Proteomes" id="UP000176050">
    <property type="component" value="Chromosome"/>
</dbReference>
<evidence type="ECO:0000313" key="10">
    <source>
        <dbReference type="Proteomes" id="UP000176050"/>
    </source>
</evidence>
<evidence type="ECO:0000313" key="9">
    <source>
        <dbReference type="EMBL" id="AOW21788.1"/>
    </source>
</evidence>
<dbReference type="GO" id="GO:0009279">
    <property type="term" value="C:cell outer membrane"/>
    <property type="evidence" value="ECO:0007669"/>
    <property type="project" value="UniProtKB-SubCell"/>
</dbReference>
<evidence type="ECO:0000259" key="8">
    <source>
        <dbReference type="Pfam" id="PF14322"/>
    </source>
</evidence>
<dbReference type="Gene3D" id="1.25.40.390">
    <property type="match status" value="1"/>
</dbReference>
<evidence type="ECO:0000256" key="2">
    <source>
        <dbReference type="ARBA" id="ARBA00006275"/>
    </source>
</evidence>
<dbReference type="Pfam" id="PF07980">
    <property type="entry name" value="SusD_RagB"/>
    <property type="match status" value="1"/>
</dbReference>
<proteinExistence type="inferred from homology"/>
<dbReference type="STRING" id="1850246.LPB138_14355"/>
<dbReference type="EMBL" id="CP017478">
    <property type="protein sequence ID" value="AOW21788.1"/>
    <property type="molecule type" value="Genomic_DNA"/>
</dbReference>
<name>A0A1D8PB60_9FLAO</name>
<keyword evidence="5" id="KW-0998">Cell outer membrane</keyword>
<dbReference type="InterPro" id="IPR012944">
    <property type="entry name" value="SusD_RagB_dom"/>
</dbReference>
<dbReference type="AlphaFoldDB" id="A0A1D8PB60"/>
<dbReference type="InterPro" id="IPR011990">
    <property type="entry name" value="TPR-like_helical_dom_sf"/>
</dbReference>
<feature type="domain" description="SusD-like N-terminal" evidence="8">
    <location>
        <begin position="77"/>
        <end position="235"/>
    </location>
</feature>
<evidence type="ECO:0000256" key="1">
    <source>
        <dbReference type="ARBA" id="ARBA00004442"/>
    </source>
</evidence>
<dbReference type="CDD" id="cd08977">
    <property type="entry name" value="SusD"/>
    <property type="match status" value="1"/>
</dbReference>
<keyword evidence="4" id="KW-0472">Membrane</keyword>
<evidence type="ECO:0000256" key="4">
    <source>
        <dbReference type="ARBA" id="ARBA00023136"/>
    </source>
</evidence>
<evidence type="ECO:0000259" key="7">
    <source>
        <dbReference type="Pfam" id="PF07980"/>
    </source>
</evidence>
<feature type="domain" description="RagB/SusD" evidence="7">
    <location>
        <begin position="337"/>
        <end position="481"/>
    </location>
</feature>
<evidence type="ECO:0000256" key="5">
    <source>
        <dbReference type="ARBA" id="ARBA00023237"/>
    </source>
</evidence>
<evidence type="ECO:0000256" key="3">
    <source>
        <dbReference type="ARBA" id="ARBA00022729"/>
    </source>
</evidence>
<dbReference type="PROSITE" id="PS51257">
    <property type="entry name" value="PROKAR_LIPOPROTEIN"/>
    <property type="match status" value="1"/>
</dbReference>
<accession>A0A1D8PB60</accession>